<dbReference type="PANTHER" id="PTHR22574">
    <property type="match status" value="1"/>
</dbReference>
<dbReference type="EMBL" id="CAAGRJ010016712">
    <property type="protein sequence ID" value="VFV32353.1"/>
    <property type="molecule type" value="Genomic_DNA"/>
</dbReference>
<sequence>MDSDLKLLCDGSRSFQMLHMFNKSVGKLQGLLCKGEYALLKHLLIFESDFIQINKREEVIDVHNSVQMVTVGIAYTSQNLTIPDIVLLAQPAVSYAVSARNDQDTQGKGFKSTKSLELTRALRGQTSSGGVDSEEKSDTAIGSTGFVGKVVVD</sequence>
<evidence type="ECO:0000313" key="1">
    <source>
        <dbReference type="EMBL" id="VFV32353.1"/>
    </source>
</evidence>
<name>A0A485NJ67_LYNPA</name>
<reference evidence="1 2" key="1">
    <citation type="submission" date="2019-01" db="EMBL/GenBank/DDBJ databases">
        <authorList>
            <person name="Alioto T."/>
            <person name="Alioto T."/>
        </authorList>
    </citation>
    <scope>NUCLEOTIDE SEQUENCE [LARGE SCALE GENOMIC DNA]</scope>
</reference>
<dbReference type="Proteomes" id="UP000386466">
    <property type="component" value="Unassembled WGS sequence"/>
</dbReference>
<protein>
    <submittedName>
        <fullName evidence="1">Uncharacterized protein</fullName>
    </submittedName>
</protein>
<dbReference type="PANTHER" id="PTHR22574:SF16">
    <property type="entry name" value="GOLGI ASSOCIATED RAB2 INTERACTOR FAMILY MEMBER 6"/>
    <property type="match status" value="1"/>
</dbReference>
<dbReference type="GO" id="GO:0005634">
    <property type="term" value="C:nucleus"/>
    <property type="evidence" value="ECO:0007669"/>
    <property type="project" value="TreeGrafter"/>
</dbReference>
<evidence type="ECO:0000313" key="2">
    <source>
        <dbReference type="Proteomes" id="UP000386466"/>
    </source>
</evidence>
<proteinExistence type="predicted"/>
<accession>A0A485NJ67</accession>
<gene>
    <name evidence="1" type="ORF">LYPA_23C022214</name>
</gene>
<keyword evidence="2" id="KW-1185">Reference proteome</keyword>
<organism evidence="1 2">
    <name type="scientific">Lynx pardinus</name>
    <name type="common">Iberian lynx</name>
    <name type="synonym">Felis pardina</name>
    <dbReference type="NCBI Taxonomy" id="191816"/>
    <lineage>
        <taxon>Eukaryota</taxon>
        <taxon>Metazoa</taxon>
        <taxon>Chordata</taxon>
        <taxon>Craniata</taxon>
        <taxon>Vertebrata</taxon>
        <taxon>Euteleostomi</taxon>
        <taxon>Mammalia</taxon>
        <taxon>Eutheria</taxon>
        <taxon>Laurasiatheria</taxon>
        <taxon>Carnivora</taxon>
        <taxon>Feliformia</taxon>
        <taxon>Felidae</taxon>
        <taxon>Felinae</taxon>
        <taxon>Lynx</taxon>
    </lineage>
</organism>
<dbReference type="AlphaFoldDB" id="A0A485NJ67"/>